<dbReference type="Proteomes" id="UP000887576">
    <property type="component" value="Unplaced"/>
</dbReference>
<name>A0AC34Q9B5_9BILA</name>
<evidence type="ECO:0000313" key="1">
    <source>
        <dbReference type="Proteomes" id="UP000887576"/>
    </source>
</evidence>
<evidence type="ECO:0000313" key="2">
    <source>
        <dbReference type="WBParaSite" id="JU765_v2.g14073.t1"/>
    </source>
</evidence>
<proteinExistence type="predicted"/>
<sequence>MNEKPTVKPSSKKMIGHPSGVTEIRFQATGKPEPVISWFKDGLQILPNTKFITISDKNYFMLRITDLTAEDGGIYKLMAVNVAGFAEDFTILEIASRNHSPSRRNKKVAKIIRHPISVQCGIGQKAELDCEFEGEPIPIVNWFLGQKKIQSGDGIVIISNEHSSKLTIENIEEKHFGEYLCSVRNNLGEDLATAVIFMEDLFVLHMITVLSKYVGHCGPNAFHVRPRPFIM</sequence>
<protein>
    <submittedName>
        <fullName evidence="2">Ig-like domain-containing protein</fullName>
    </submittedName>
</protein>
<dbReference type="WBParaSite" id="JU765_v2.g14073.t1">
    <property type="protein sequence ID" value="JU765_v2.g14073.t1"/>
    <property type="gene ID" value="JU765_v2.g14073"/>
</dbReference>
<accession>A0AC34Q9B5</accession>
<reference evidence="2" key="1">
    <citation type="submission" date="2022-11" db="UniProtKB">
        <authorList>
            <consortium name="WormBaseParasite"/>
        </authorList>
    </citation>
    <scope>IDENTIFICATION</scope>
</reference>
<organism evidence="1 2">
    <name type="scientific">Panagrolaimus sp. JU765</name>
    <dbReference type="NCBI Taxonomy" id="591449"/>
    <lineage>
        <taxon>Eukaryota</taxon>
        <taxon>Metazoa</taxon>
        <taxon>Ecdysozoa</taxon>
        <taxon>Nematoda</taxon>
        <taxon>Chromadorea</taxon>
        <taxon>Rhabditida</taxon>
        <taxon>Tylenchina</taxon>
        <taxon>Panagrolaimomorpha</taxon>
        <taxon>Panagrolaimoidea</taxon>
        <taxon>Panagrolaimidae</taxon>
        <taxon>Panagrolaimus</taxon>
    </lineage>
</organism>